<feature type="compositionally biased region" description="Polar residues" evidence="6">
    <location>
        <begin position="1198"/>
        <end position="1208"/>
    </location>
</feature>
<dbReference type="GO" id="GO:0070139">
    <property type="term" value="F:SUMO-specific endopeptidase activity"/>
    <property type="evidence" value="ECO:0007669"/>
    <property type="project" value="TreeGrafter"/>
</dbReference>
<dbReference type="SUPFAM" id="SSF54001">
    <property type="entry name" value="Cysteine proteinases"/>
    <property type="match status" value="1"/>
</dbReference>
<dbReference type="GO" id="GO:0016926">
    <property type="term" value="P:protein desumoylation"/>
    <property type="evidence" value="ECO:0007669"/>
    <property type="project" value="TreeGrafter"/>
</dbReference>
<accession>A0AAI8YZ06</accession>
<feature type="compositionally biased region" description="Basic and acidic residues" evidence="6">
    <location>
        <begin position="1266"/>
        <end position="1275"/>
    </location>
</feature>
<keyword evidence="5" id="KW-0378">Hydrolase</keyword>
<feature type="compositionally biased region" description="Polar residues" evidence="6">
    <location>
        <begin position="734"/>
        <end position="746"/>
    </location>
</feature>
<comment type="similarity">
    <text evidence="1">Belongs to the peptidase C48 family.</text>
</comment>
<feature type="compositionally biased region" description="Low complexity" evidence="6">
    <location>
        <begin position="269"/>
        <end position="287"/>
    </location>
</feature>
<dbReference type="Proteomes" id="UP001296104">
    <property type="component" value="Unassembled WGS sequence"/>
</dbReference>
<evidence type="ECO:0000256" key="6">
    <source>
        <dbReference type="SAM" id="MobiDB-lite"/>
    </source>
</evidence>
<evidence type="ECO:0000256" key="5">
    <source>
        <dbReference type="ARBA" id="ARBA00022801"/>
    </source>
</evidence>
<keyword evidence="3 8" id="KW-0645">Protease</keyword>
<evidence type="ECO:0000256" key="4">
    <source>
        <dbReference type="ARBA" id="ARBA00022786"/>
    </source>
</evidence>
<dbReference type="PROSITE" id="PS50600">
    <property type="entry name" value="ULP_PROTEASE"/>
    <property type="match status" value="1"/>
</dbReference>
<feature type="compositionally biased region" description="Basic and acidic residues" evidence="6">
    <location>
        <begin position="1318"/>
        <end position="1327"/>
    </location>
</feature>
<feature type="domain" description="Ubiquitin-like protease family profile" evidence="7">
    <location>
        <begin position="860"/>
        <end position="1134"/>
    </location>
</feature>
<evidence type="ECO:0000313" key="9">
    <source>
        <dbReference type="Proteomes" id="UP001296104"/>
    </source>
</evidence>
<dbReference type="GO" id="GO:0005634">
    <property type="term" value="C:nucleus"/>
    <property type="evidence" value="ECO:0007669"/>
    <property type="project" value="TreeGrafter"/>
</dbReference>
<feature type="compositionally biased region" description="Basic and acidic residues" evidence="6">
    <location>
        <begin position="289"/>
        <end position="300"/>
    </location>
</feature>
<evidence type="ECO:0000259" key="7">
    <source>
        <dbReference type="PROSITE" id="PS50600"/>
    </source>
</evidence>
<feature type="compositionally biased region" description="Basic and acidic residues" evidence="6">
    <location>
        <begin position="489"/>
        <end position="501"/>
    </location>
</feature>
<protein>
    <submittedName>
        <fullName evidence="8">Ubiquitin-like-specific protease 2</fullName>
    </submittedName>
</protein>
<feature type="region of interest" description="Disordered" evidence="6">
    <location>
        <begin position="450"/>
        <end position="591"/>
    </location>
</feature>
<organism evidence="8 9">
    <name type="scientific">Lecanosticta acicola</name>
    <dbReference type="NCBI Taxonomy" id="111012"/>
    <lineage>
        <taxon>Eukaryota</taxon>
        <taxon>Fungi</taxon>
        <taxon>Dikarya</taxon>
        <taxon>Ascomycota</taxon>
        <taxon>Pezizomycotina</taxon>
        <taxon>Dothideomycetes</taxon>
        <taxon>Dothideomycetidae</taxon>
        <taxon>Mycosphaerellales</taxon>
        <taxon>Mycosphaerellaceae</taxon>
        <taxon>Lecanosticta</taxon>
    </lineage>
</organism>
<dbReference type="GO" id="GO:0006508">
    <property type="term" value="P:proteolysis"/>
    <property type="evidence" value="ECO:0007669"/>
    <property type="project" value="UniProtKB-KW"/>
</dbReference>
<feature type="compositionally biased region" description="Basic and acidic residues" evidence="6">
    <location>
        <begin position="62"/>
        <end position="75"/>
    </location>
</feature>
<dbReference type="Gene3D" id="3.40.395.10">
    <property type="entry name" value="Adenoviral Proteinase, Chain A"/>
    <property type="match status" value="1"/>
</dbReference>
<feature type="compositionally biased region" description="Acidic residues" evidence="6">
    <location>
        <begin position="1420"/>
        <end position="1432"/>
    </location>
</feature>
<keyword evidence="2" id="KW-0597">Phosphoprotein</keyword>
<feature type="compositionally biased region" description="Basic and acidic residues" evidence="6">
    <location>
        <begin position="568"/>
        <end position="585"/>
    </location>
</feature>
<feature type="compositionally biased region" description="Basic and acidic residues" evidence="6">
    <location>
        <begin position="113"/>
        <end position="125"/>
    </location>
</feature>
<feature type="region of interest" description="Disordered" evidence="6">
    <location>
        <begin position="1191"/>
        <end position="1432"/>
    </location>
</feature>
<gene>
    <name evidence="8" type="ORF">LECACI_7A004593</name>
</gene>
<reference evidence="8" key="1">
    <citation type="submission" date="2023-11" db="EMBL/GenBank/DDBJ databases">
        <authorList>
            <person name="Alioto T."/>
            <person name="Alioto T."/>
            <person name="Gomez Garrido J."/>
        </authorList>
    </citation>
    <scope>NUCLEOTIDE SEQUENCE</scope>
</reference>
<feature type="compositionally biased region" description="Low complexity" evidence="6">
    <location>
        <begin position="385"/>
        <end position="405"/>
    </location>
</feature>
<feature type="compositionally biased region" description="Acidic residues" evidence="6">
    <location>
        <begin position="1287"/>
        <end position="1296"/>
    </location>
</feature>
<feature type="compositionally biased region" description="Low complexity" evidence="6">
    <location>
        <begin position="452"/>
        <end position="461"/>
    </location>
</feature>
<feature type="region of interest" description="Disordered" evidence="6">
    <location>
        <begin position="729"/>
        <end position="770"/>
    </location>
</feature>
<proteinExistence type="inferred from homology"/>
<evidence type="ECO:0000313" key="8">
    <source>
        <dbReference type="EMBL" id="CAK4016382.1"/>
    </source>
</evidence>
<feature type="compositionally biased region" description="Basic and acidic residues" evidence="6">
    <location>
        <begin position="212"/>
        <end position="232"/>
    </location>
</feature>
<feature type="region of interest" description="Disordered" evidence="6">
    <location>
        <begin position="108"/>
        <end position="405"/>
    </location>
</feature>
<dbReference type="InterPro" id="IPR003653">
    <property type="entry name" value="Peptidase_C48_C"/>
</dbReference>
<feature type="compositionally biased region" description="Polar residues" evidence="6">
    <location>
        <begin position="158"/>
        <end position="205"/>
    </location>
</feature>
<evidence type="ECO:0000256" key="3">
    <source>
        <dbReference type="ARBA" id="ARBA00022670"/>
    </source>
</evidence>
<evidence type="ECO:0000256" key="2">
    <source>
        <dbReference type="ARBA" id="ARBA00022553"/>
    </source>
</evidence>
<feature type="compositionally biased region" description="Basic and acidic residues" evidence="6">
    <location>
        <begin position="751"/>
        <end position="764"/>
    </location>
</feature>
<name>A0AAI8YZ06_9PEZI</name>
<feature type="region of interest" description="Disordered" evidence="6">
    <location>
        <begin position="30"/>
        <end position="92"/>
    </location>
</feature>
<feature type="compositionally biased region" description="Polar residues" evidence="6">
    <location>
        <begin position="126"/>
        <end position="139"/>
    </location>
</feature>
<feature type="compositionally biased region" description="Basic and acidic residues" evidence="6">
    <location>
        <begin position="1346"/>
        <end position="1371"/>
    </location>
</feature>
<dbReference type="Pfam" id="PF02902">
    <property type="entry name" value="Peptidase_C48"/>
    <property type="match status" value="1"/>
</dbReference>
<feature type="compositionally biased region" description="Basic and acidic residues" evidence="6">
    <location>
        <begin position="31"/>
        <end position="43"/>
    </location>
</feature>
<dbReference type="PANTHER" id="PTHR46896:SF3">
    <property type="entry name" value="FI06413P-RELATED"/>
    <property type="match status" value="1"/>
</dbReference>
<comment type="caution">
    <text evidence="8">The sequence shown here is derived from an EMBL/GenBank/DDBJ whole genome shotgun (WGS) entry which is preliminary data.</text>
</comment>
<dbReference type="InterPro" id="IPR051947">
    <property type="entry name" value="Sentrin-specific_protease"/>
</dbReference>
<dbReference type="InterPro" id="IPR038765">
    <property type="entry name" value="Papain-like_cys_pep_sf"/>
</dbReference>
<feature type="region of interest" description="Disordered" evidence="6">
    <location>
        <begin position="787"/>
        <end position="836"/>
    </location>
</feature>
<keyword evidence="9" id="KW-1185">Reference proteome</keyword>
<dbReference type="PANTHER" id="PTHR46896">
    <property type="entry name" value="SENTRIN-SPECIFIC PROTEASE"/>
    <property type="match status" value="1"/>
</dbReference>
<evidence type="ECO:0000256" key="1">
    <source>
        <dbReference type="ARBA" id="ARBA00005234"/>
    </source>
</evidence>
<feature type="compositionally biased region" description="Polar residues" evidence="6">
    <location>
        <begin position="1330"/>
        <end position="1342"/>
    </location>
</feature>
<feature type="compositionally biased region" description="Basic and acidic residues" evidence="6">
    <location>
        <begin position="466"/>
        <end position="476"/>
    </location>
</feature>
<feature type="region of interest" description="Disordered" evidence="6">
    <location>
        <begin position="972"/>
        <end position="1060"/>
    </location>
</feature>
<sequence>MSFSSRLIGTLSQTRARAQREAALAYFDPAQAHDTDAAHERRQFARTPSVEEIPATSAGSKRRVDREITEAEERRKRLRRTSTSSGLVPDYNYSHPSDAVAIAIESHAPHSTNEQRREYNLEKDWPSSSKPWIQTQSPAQAKPNMPAARRPGPFKPLNTLSKTAPQAASSQNRNQNHVGTSNAFFSNYTAGQGSTAPKPSLNGRNNFPPPSEHIDRCERASKRQKMESKQNEYGDLPSDPIEVEDSTPEDLKEKQRNQFGYPTFPEPTQSRPRAPSSSQRSQQGSRVSLKRERGRQREDPLGGGEMLKVDKTNDSMMSSRQSLRAPKSLEVPKSSKSSSASHLGNEWSGQSSGTRETPVVLGEDDDTIEVTGSTALRRPRRDGLDSIPRQQPRPQSTQQQIQPDQHVPPIQLLRGIEEYAQKHAHRQLEQQQQRSARNGNRDVQIMKDPRFAKQQAPAQSAKKNRTVGDGHLDKYMRRPSANSALRGQFVRDPHSPEEMSHRRPNNQMLKTKLRDRMQGSNRVGFNDDDELSGPRTVHSRNTSPQKAAPLQFRANERPNNSMSRRSRSPSDLKPTKFKSESLKVESEDDDPHEVRIPVNGLFCTGFAGYQKNLELRWDENAVALILYSCGKPVGADGEDGKFVSINQLSVSRDWTECENDPRAILRGSMYSGSSGKFLLDFPNMGDKHNCWSYLDAATKETLKESTKTVDQDRLHKMFENLKAEIIDDKRHSQKSVIPSRSTQPSRIQMRLQDKQRSSVEKITVEDDQPNVPRTKLRSRMQNTLREELQNQGYQQPRCRQDENITRSPYFDQPRRSGRVTGRMQAKSPTPPRVVEKWSEMNNPAPWRNQVVYPSEGPRRVTLEFCDLLKLDDEEYLNDSLVNFWLRRIEENMPAEHKDKVHFFNTYFYTSMTTKKGKTGFNYDAIQRWTKSVDLFTKPYVVVPINASYHWFAVIICNLPNIRRELSDVKDEEASAADQADGPVVIDLPSEQPPSDDIEGDAQALTSSNRASPEDEGDVFTFDANGQASNAQPDEGAGDTEALHETAKGKKPQNKGPGMRKFETDQPVLISMDSFGLARTAELKYLKLYLQKEAEMKRAMDLDLKELQGVTAKSLPEQSNLTDCGVYLLAYIEQFCKDPARFVKKILRREDDIKEDFEGFHPSHKRTEIRNVLLELEKVQYERRIAQKKAKAAAKNAATTPAPSTQAVADSSAKEKSPTPSAPVEPSDNLPAPSEEPRADQPKPQSELTAMGIDEGEDLEVAMPRGVGERIDDRETSIPSSPPPLGHDEDDEDEEMLDNPSDHADSNAAGVDEAVENALSEKDDDMGREQPSPSVQRVGSSAQPLLDHLERAIGMNDRSENDTSPQESEHNDVPVPSDDVSEEEGVGTGSDGEAQEERYSPKVIVPKGEADLAQGIKEPEIPESQEQAEDPTF</sequence>
<keyword evidence="4" id="KW-0833">Ubl conjugation pathway</keyword>
<dbReference type="EMBL" id="CAVMBE010000026">
    <property type="protein sequence ID" value="CAK4016382.1"/>
    <property type="molecule type" value="Genomic_DNA"/>
</dbReference>
<dbReference type="GO" id="GO:0005737">
    <property type="term" value="C:cytoplasm"/>
    <property type="evidence" value="ECO:0007669"/>
    <property type="project" value="TreeGrafter"/>
</dbReference>